<dbReference type="EMBL" id="JAFEMC010000001">
    <property type="protein sequence ID" value="MBM6575209.1"/>
    <property type="molecule type" value="Genomic_DNA"/>
</dbReference>
<gene>
    <name evidence="3" type="ORF">ILT43_02405</name>
</gene>
<evidence type="ECO:0000313" key="4">
    <source>
        <dbReference type="Proteomes" id="UP000763641"/>
    </source>
</evidence>
<organism evidence="3 4">
    <name type="scientific">Sphingomonas longa</name>
    <dbReference type="NCBI Taxonomy" id="2778730"/>
    <lineage>
        <taxon>Bacteria</taxon>
        <taxon>Pseudomonadati</taxon>
        <taxon>Pseudomonadota</taxon>
        <taxon>Alphaproteobacteria</taxon>
        <taxon>Sphingomonadales</taxon>
        <taxon>Sphingomonadaceae</taxon>
        <taxon>Sphingomonas</taxon>
    </lineage>
</organism>
<dbReference type="InterPro" id="IPR008490">
    <property type="entry name" value="Transposase_InsH_N"/>
</dbReference>
<name>A0ABS2D2T5_9SPHN</name>
<feature type="domain" description="Transposase InsH N-terminal" evidence="2">
    <location>
        <begin position="2"/>
        <end position="26"/>
    </location>
</feature>
<feature type="region of interest" description="Disordered" evidence="1">
    <location>
        <begin position="29"/>
        <end position="53"/>
    </location>
</feature>
<dbReference type="Proteomes" id="UP000763641">
    <property type="component" value="Unassembled WGS sequence"/>
</dbReference>
<proteinExistence type="predicted"/>
<dbReference type="Pfam" id="PF05598">
    <property type="entry name" value="DUF772"/>
    <property type="match status" value="1"/>
</dbReference>
<keyword evidence="4" id="KW-1185">Reference proteome</keyword>
<feature type="compositionally biased region" description="Low complexity" evidence="1">
    <location>
        <begin position="42"/>
        <end position="53"/>
    </location>
</feature>
<evidence type="ECO:0000259" key="2">
    <source>
        <dbReference type="Pfam" id="PF05598"/>
    </source>
</evidence>
<protein>
    <submittedName>
        <fullName evidence="3">Transposase</fullName>
    </submittedName>
</protein>
<dbReference type="RefSeq" id="WP_204193872.1">
    <property type="nucleotide sequence ID" value="NZ_JAFEMC010000001.1"/>
</dbReference>
<sequence>MRFHRFVGLSLNDTPPHHSTIRRFRNPLDMDVAGADPGQLQRGGFSRRSGPGR</sequence>
<evidence type="ECO:0000256" key="1">
    <source>
        <dbReference type="SAM" id="MobiDB-lite"/>
    </source>
</evidence>
<evidence type="ECO:0000313" key="3">
    <source>
        <dbReference type="EMBL" id="MBM6575209.1"/>
    </source>
</evidence>
<reference evidence="3 4" key="1">
    <citation type="submission" date="2020-12" db="EMBL/GenBank/DDBJ databases">
        <title>Sphingomonas sp.</title>
        <authorList>
            <person name="Kim M.K."/>
        </authorList>
    </citation>
    <scope>NUCLEOTIDE SEQUENCE [LARGE SCALE GENOMIC DNA]</scope>
    <source>
        <strain evidence="3 4">BT552</strain>
    </source>
</reference>
<comment type="caution">
    <text evidence="3">The sequence shown here is derived from an EMBL/GenBank/DDBJ whole genome shotgun (WGS) entry which is preliminary data.</text>
</comment>
<accession>A0ABS2D2T5</accession>